<dbReference type="STRING" id="1147741.A0A0R3S5E5"/>
<keyword evidence="3" id="KW-0406">Ion transport</keyword>
<dbReference type="CDD" id="cd18989">
    <property type="entry name" value="LGIC_ECD_cation"/>
    <property type="match status" value="1"/>
</dbReference>
<keyword evidence="2" id="KW-0472">Membrane</keyword>
<dbReference type="GO" id="GO:0004888">
    <property type="term" value="F:transmembrane signaling receptor activity"/>
    <property type="evidence" value="ECO:0007669"/>
    <property type="project" value="InterPro"/>
</dbReference>
<dbReference type="SUPFAM" id="SSF63712">
    <property type="entry name" value="Nicotinic receptor ligand binding domain-like"/>
    <property type="match status" value="1"/>
</dbReference>
<dbReference type="PRINTS" id="PR00252">
    <property type="entry name" value="NRIONCHANNEL"/>
</dbReference>
<dbReference type="Proteomes" id="UP000050640">
    <property type="component" value="Unplaced"/>
</dbReference>
<dbReference type="Pfam" id="PF02931">
    <property type="entry name" value="Neur_chan_LBD"/>
    <property type="match status" value="1"/>
</dbReference>
<evidence type="ECO:0000313" key="5">
    <source>
        <dbReference type="Proteomes" id="UP000050640"/>
    </source>
</evidence>
<dbReference type="InterPro" id="IPR006201">
    <property type="entry name" value="Neur_channel"/>
</dbReference>
<evidence type="ECO:0000256" key="1">
    <source>
        <dbReference type="ARBA" id="ARBA00004141"/>
    </source>
</evidence>
<sequence length="257" mass="30008">MLISLYRDSHIDYGFIKIYCSRHQQWTSVILKSGFVGLLMCLEYVITHSFLQIIAVQLSHDLMSEGWIGSKQHDVVFDKFEKPNMLAYGEGAGDEDYTGERKAADAHTRLLNQLKTIARPFQRPVLNFHTPTEIHVRAALHQIFDLDYRNNIATVSGYFYVWWIDPSLRWNASEFNNITRTFIPSKWFWKPELYLYHSMQSKVLEYAPDAVAEINVNGRLRLFIPITARALCPINVKYFPFDIQNCTFAVSRFQIQL</sequence>
<proteinExistence type="inferred from homology"/>
<keyword evidence="3" id="KW-0407">Ion channel</keyword>
<organism evidence="5 6">
    <name type="scientific">Elaeophora elaphi</name>
    <dbReference type="NCBI Taxonomy" id="1147741"/>
    <lineage>
        <taxon>Eukaryota</taxon>
        <taxon>Metazoa</taxon>
        <taxon>Ecdysozoa</taxon>
        <taxon>Nematoda</taxon>
        <taxon>Chromadorea</taxon>
        <taxon>Rhabditida</taxon>
        <taxon>Spirurina</taxon>
        <taxon>Spiruromorpha</taxon>
        <taxon>Filarioidea</taxon>
        <taxon>Onchocercidae</taxon>
        <taxon>Elaeophora</taxon>
    </lineage>
</organism>
<feature type="domain" description="Neurotransmitter-gated ion-channel ligand-binding" evidence="4">
    <location>
        <begin position="108"/>
        <end position="251"/>
    </location>
</feature>
<accession>A0A0R3S5E5</accession>
<evidence type="ECO:0000256" key="2">
    <source>
        <dbReference type="ARBA" id="ARBA00023136"/>
    </source>
</evidence>
<dbReference type="PROSITE" id="PS00236">
    <property type="entry name" value="NEUROTR_ION_CHANNEL"/>
    <property type="match status" value="1"/>
</dbReference>
<dbReference type="GO" id="GO:0016020">
    <property type="term" value="C:membrane"/>
    <property type="evidence" value="ECO:0007669"/>
    <property type="project" value="UniProtKB-SubCell"/>
</dbReference>
<name>A0A0R3S5E5_9BILA</name>
<dbReference type="InterPro" id="IPR036734">
    <property type="entry name" value="Neur_chan_lig-bd_sf"/>
</dbReference>
<comment type="similarity">
    <text evidence="3">Belongs to the ligand-gated ion channel (TC 1.A.9) family.</text>
</comment>
<reference evidence="6" key="1">
    <citation type="submission" date="2017-02" db="UniProtKB">
        <authorList>
            <consortium name="WormBaseParasite"/>
        </authorList>
    </citation>
    <scope>IDENTIFICATION</scope>
</reference>
<evidence type="ECO:0000313" key="6">
    <source>
        <dbReference type="WBParaSite" id="EEL_0001001401-mRNA-1"/>
    </source>
</evidence>
<dbReference type="Gene3D" id="2.70.170.10">
    <property type="entry name" value="Neurotransmitter-gated ion-channel ligand-binding domain"/>
    <property type="match status" value="1"/>
</dbReference>
<keyword evidence="5" id="KW-1185">Reference proteome</keyword>
<protein>
    <submittedName>
        <fullName evidence="6">Neur_chan_LBD domain-containing protein</fullName>
    </submittedName>
</protein>
<dbReference type="GO" id="GO:0005230">
    <property type="term" value="F:extracellular ligand-gated monoatomic ion channel activity"/>
    <property type="evidence" value="ECO:0007669"/>
    <property type="project" value="InterPro"/>
</dbReference>
<dbReference type="WBParaSite" id="EEL_0001001401-mRNA-1">
    <property type="protein sequence ID" value="EEL_0001001401-mRNA-1"/>
    <property type="gene ID" value="EEL_0001001401"/>
</dbReference>
<evidence type="ECO:0000259" key="4">
    <source>
        <dbReference type="Pfam" id="PF02931"/>
    </source>
</evidence>
<keyword evidence="3" id="KW-0813">Transport</keyword>
<evidence type="ECO:0000256" key="3">
    <source>
        <dbReference type="RuleBase" id="RU000687"/>
    </source>
</evidence>
<dbReference type="InterPro" id="IPR018000">
    <property type="entry name" value="Neurotransmitter_ion_chnl_CS"/>
</dbReference>
<dbReference type="InterPro" id="IPR006202">
    <property type="entry name" value="Neur_chan_lig-bd"/>
</dbReference>
<dbReference type="AlphaFoldDB" id="A0A0R3S5E5"/>
<comment type="subcellular location">
    <subcellularLocation>
        <location evidence="1">Membrane</location>
        <topology evidence="1">Multi-pass membrane protein</topology>
    </subcellularLocation>
</comment>
<dbReference type="PANTHER" id="PTHR18945">
    <property type="entry name" value="NEUROTRANSMITTER GATED ION CHANNEL"/>
    <property type="match status" value="1"/>
</dbReference>